<dbReference type="GO" id="GO:0034398">
    <property type="term" value="P:telomere tethering at nuclear periphery"/>
    <property type="evidence" value="ECO:0000318"/>
    <property type="project" value="GO_Central"/>
</dbReference>
<dbReference type="GO" id="GO:0006405">
    <property type="term" value="P:RNA export from nucleus"/>
    <property type="evidence" value="ECO:0000318"/>
    <property type="project" value="GO_Central"/>
</dbReference>
<reference evidence="1" key="2">
    <citation type="submission" date="2019-01" db="UniProtKB">
        <authorList>
            <consortium name="EnsemblPlants"/>
        </authorList>
    </citation>
    <scope>IDENTIFICATION</scope>
    <source>
        <strain evidence="1">cv. Heinz 1706</strain>
    </source>
</reference>
<dbReference type="GO" id="GO:0008139">
    <property type="term" value="F:nuclear localization sequence binding"/>
    <property type="evidence" value="ECO:0000318"/>
    <property type="project" value="GO_Central"/>
</dbReference>
<dbReference type="GO" id="GO:0003723">
    <property type="term" value="F:RNA binding"/>
    <property type="evidence" value="ECO:0000318"/>
    <property type="project" value="GO_Central"/>
</dbReference>
<dbReference type="GO" id="GO:0000973">
    <property type="term" value="P:post-transcriptional tethering of RNA polymerase II gene DNA at nuclear periphery"/>
    <property type="evidence" value="ECO:0000318"/>
    <property type="project" value="GO_Central"/>
</dbReference>
<name>A0A3Q7EQQ3_SOLLC</name>
<evidence type="ECO:0000313" key="2">
    <source>
        <dbReference type="Proteomes" id="UP000004994"/>
    </source>
</evidence>
<organism evidence="1">
    <name type="scientific">Solanum lycopersicum</name>
    <name type="common">Tomato</name>
    <name type="synonym">Lycopersicon esculentum</name>
    <dbReference type="NCBI Taxonomy" id="4081"/>
    <lineage>
        <taxon>Eukaryota</taxon>
        <taxon>Viridiplantae</taxon>
        <taxon>Streptophyta</taxon>
        <taxon>Embryophyta</taxon>
        <taxon>Tracheophyta</taxon>
        <taxon>Spermatophyta</taxon>
        <taxon>Magnoliopsida</taxon>
        <taxon>eudicotyledons</taxon>
        <taxon>Gunneridae</taxon>
        <taxon>Pentapetalae</taxon>
        <taxon>asterids</taxon>
        <taxon>lamiids</taxon>
        <taxon>Solanales</taxon>
        <taxon>Solanaceae</taxon>
        <taxon>Solanoideae</taxon>
        <taxon>Solaneae</taxon>
        <taxon>Solanum</taxon>
        <taxon>Solanum subgen. Lycopersicon</taxon>
    </lineage>
</organism>
<keyword evidence="2" id="KW-1185">Reference proteome</keyword>
<dbReference type="GO" id="GO:0017056">
    <property type="term" value="F:structural constituent of nuclear pore"/>
    <property type="evidence" value="ECO:0000318"/>
    <property type="project" value="GO_Central"/>
</dbReference>
<dbReference type="AlphaFoldDB" id="A0A3Q7EQQ3"/>
<proteinExistence type="predicted"/>
<dbReference type="STRING" id="4081.A0A3Q7EQQ3"/>
<dbReference type="Proteomes" id="UP000004994">
    <property type="component" value="Chromosome 1"/>
</dbReference>
<dbReference type="Gramene" id="Solyc01g104432.1.1">
    <property type="protein sequence ID" value="Solyc01g104432.1.1"/>
    <property type="gene ID" value="Solyc01g104432.1"/>
</dbReference>
<dbReference type="EnsemblPlants" id="Solyc01g104432.1.1">
    <property type="protein sequence ID" value="Solyc01g104432.1.1"/>
    <property type="gene ID" value="Solyc01g104432.1"/>
</dbReference>
<evidence type="ECO:0000313" key="1">
    <source>
        <dbReference type="EnsemblPlants" id="Solyc01g104432.1.1"/>
    </source>
</evidence>
<dbReference type="GO" id="GO:0044614">
    <property type="term" value="C:nuclear pore cytoplasmic filaments"/>
    <property type="evidence" value="ECO:0000318"/>
    <property type="project" value="GO_Central"/>
</dbReference>
<dbReference type="InParanoid" id="A0A3Q7EQQ3"/>
<sequence>MSQKKGHIGYCMGNRDVVKACKDKSQEDLRDRLHKIGGGQVQSISGMQSYQEKIQRELRFEDDIELNLVPQTFLLSPWIHSRPFSPLKPTSSSSTTSIFSPSRNAWALSTSATVSHNNLHCLHVQCHLPTFVLWSSAARNDSIKLEEHFNNQRFSPINCYSVQNVAQGSYQHPWHTRIGNLNIFDARDFGCTAALDAEHYLQEIGALEGPVSSFSCPCYPYLFYFPRIMEVNPSPVTPPAETQPSVQISVEHPNLATSILYGVSSLPVSNNPAMIRQKYSSIIRHSSLSKTYVAPKYKPTSDIPKGRSWILCEACLVVCVMLWLIDQKCKNNTYHMQRLQVRFSFSWMKKTLLTDQEPLIGVTAFHESFSRIKTGTPCFRLACKLKLLKGDKEMEQRGRYQMEMKILGALVFNLIGEWVKEWLERAVEEEEARDSCLELSRSRFINRNNFKQRCSLGFREPELFENIVAGWRPRAINTAKKIVNEETVVYLYFLVYTKYRTEVACQFLDKSQRDVWKKKFLKIKKTLGADLPDGLSCAVSSINMDKLPKRLRGKGTEVDVLFSTDAKEGNIDSVEQAWLPLQLKYWNQGDRKYIKLKRTSFDTSRRGTAIADRGVERSVVVVGDTSSIAPRPISLGGMSGGYELQDKPIEVPSGLLNSSSVEGEAGKLKFEIAKWKSSEEVIVEEGEAGKLKFEIAKWKSSEEVIVEVH</sequence>
<dbReference type="GO" id="GO:0006606">
    <property type="term" value="P:protein import into nucleus"/>
    <property type="evidence" value="ECO:0000318"/>
    <property type="project" value="GO_Central"/>
</dbReference>
<accession>A0A3Q7EQQ3</accession>
<reference evidence="1" key="1">
    <citation type="journal article" date="2012" name="Nature">
        <title>The tomato genome sequence provides insights into fleshy fruit evolution.</title>
        <authorList>
            <consortium name="Tomato Genome Consortium"/>
        </authorList>
    </citation>
    <scope>NUCLEOTIDE SEQUENCE [LARGE SCALE GENOMIC DNA]</scope>
    <source>
        <strain evidence="1">cv. Heinz 1706</strain>
    </source>
</reference>
<protein>
    <submittedName>
        <fullName evidence="1">Uncharacterized protein</fullName>
    </submittedName>
</protein>